<keyword evidence="6 9" id="KW-1133">Transmembrane helix</keyword>
<feature type="domain" description="Putative mannosyltransferase YkcA/B-like C-terminal" evidence="11">
    <location>
        <begin position="496"/>
        <end position="584"/>
    </location>
</feature>
<feature type="transmembrane region" description="Helical" evidence="9">
    <location>
        <begin position="398"/>
        <end position="419"/>
    </location>
</feature>
<evidence type="ECO:0000256" key="4">
    <source>
        <dbReference type="ARBA" id="ARBA00022679"/>
    </source>
</evidence>
<feature type="transmembrane region" description="Helical" evidence="9">
    <location>
        <begin position="165"/>
        <end position="196"/>
    </location>
</feature>
<sequence length="601" mass="61593">MAIAPARSWERPALITLLGATAVLYLWALGDSGWANAYYSAAAQAGGQSWTAWFFGATDAANGITVDKTPASLWLMGLSVRLFGLSSWSVLVPQALAGIASVWLLYATVRRWFPASAALLSGAALALTPVAALMFRFNNPDALLVLLLVAAAYSLVRALENGSTWWMVLCGTAIGFGFLTKMLQALLVVPAFALVYLVAAPTGLGRRVAQLFVAGLAMVVAGGWWVLVVELVPASARPYIGGSQANSVLELTLGYNGLGRLTGDEVGSVGGGRGFGGVGLGRLFTSEMAGQIAWLLPAALIFLAFGLIATRQAPRTDRTRAAFLVWGGWLAVTGLVFSYMNGIIHSYYTVALAPSIAALVGMGAALAWRERDRGGSVALFLAVGGTAMWSARLLSSSMFALAVGVGVVGLGAAVLLLFAGHLPQNFVRGTIVAALVGALAAPTAYSVATAATPHSGALPSAGPSQGGRAMGPNGMSRTGGGGMGSLLNAGTPGTELTALLVNGAAGYTWVAAAVGSNSAAGFQLASGAPVLAVGGFNGTDPAPTLDEFQSYVRSGRIHYFLGGAGMQAESGSDESRRIAEWVAATYNSSTVDGVTVYDLTR</sequence>
<feature type="region of interest" description="Disordered" evidence="8">
    <location>
        <begin position="456"/>
        <end position="475"/>
    </location>
</feature>
<evidence type="ECO:0000256" key="1">
    <source>
        <dbReference type="ARBA" id="ARBA00004651"/>
    </source>
</evidence>
<evidence type="ECO:0000256" key="2">
    <source>
        <dbReference type="ARBA" id="ARBA00022475"/>
    </source>
</evidence>
<evidence type="ECO:0000256" key="9">
    <source>
        <dbReference type="SAM" id="Phobius"/>
    </source>
</evidence>
<keyword evidence="13" id="KW-1185">Reference proteome</keyword>
<evidence type="ECO:0000256" key="6">
    <source>
        <dbReference type="ARBA" id="ARBA00022989"/>
    </source>
</evidence>
<gene>
    <name evidence="12" type="ORF">ACFFQA_11100</name>
</gene>
<reference evidence="12 13" key="1">
    <citation type="submission" date="2024-09" db="EMBL/GenBank/DDBJ databases">
        <authorList>
            <person name="Sun Q."/>
            <person name="Mori K."/>
        </authorList>
    </citation>
    <scope>NUCLEOTIDE SEQUENCE [LARGE SCALE GENOMIC DNA]</scope>
    <source>
        <strain evidence="12 13">TBRC 7907</strain>
    </source>
</reference>
<keyword evidence="5 9" id="KW-0812">Transmembrane</keyword>
<feature type="transmembrane region" description="Helical" evidence="9">
    <location>
        <begin position="292"/>
        <end position="309"/>
    </location>
</feature>
<feature type="transmembrane region" description="Helical" evidence="9">
    <location>
        <begin position="208"/>
        <end position="227"/>
    </location>
</feature>
<feature type="transmembrane region" description="Helical" evidence="9">
    <location>
        <begin position="426"/>
        <end position="445"/>
    </location>
</feature>
<dbReference type="PANTHER" id="PTHR33908:SF3">
    <property type="entry name" value="UNDECAPRENYL PHOSPHATE-ALPHA-4-AMINO-4-DEOXY-L-ARABINOSE ARABINOSYL TRANSFERASE"/>
    <property type="match status" value="1"/>
</dbReference>
<evidence type="ECO:0000259" key="10">
    <source>
        <dbReference type="Pfam" id="PF13231"/>
    </source>
</evidence>
<feature type="transmembrane region" description="Helical" evidence="9">
    <location>
        <begin position="321"/>
        <end position="340"/>
    </location>
</feature>
<feature type="transmembrane region" description="Helical" evidence="9">
    <location>
        <begin position="12"/>
        <end position="30"/>
    </location>
</feature>
<evidence type="ECO:0000256" key="8">
    <source>
        <dbReference type="SAM" id="MobiDB-lite"/>
    </source>
</evidence>
<comment type="subcellular location">
    <subcellularLocation>
        <location evidence="1">Cell membrane</location>
        <topology evidence="1">Multi-pass membrane protein</topology>
    </subcellularLocation>
</comment>
<dbReference type="InterPro" id="IPR056785">
    <property type="entry name" value="YkcA/B-like_C"/>
</dbReference>
<evidence type="ECO:0000313" key="12">
    <source>
        <dbReference type="EMBL" id="MFB9904477.1"/>
    </source>
</evidence>
<name>A0ABV5ZUB0_9PSEU</name>
<accession>A0ABV5ZUB0</accession>
<evidence type="ECO:0000256" key="5">
    <source>
        <dbReference type="ARBA" id="ARBA00022692"/>
    </source>
</evidence>
<feature type="transmembrane region" description="Helical" evidence="9">
    <location>
        <begin position="82"/>
        <end position="106"/>
    </location>
</feature>
<keyword evidence="4 12" id="KW-0808">Transferase</keyword>
<feature type="domain" description="Glycosyltransferase RgtA/B/C/D-like" evidence="10">
    <location>
        <begin position="67"/>
        <end position="221"/>
    </location>
</feature>
<keyword evidence="7 9" id="KW-0472">Membrane</keyword>
<dbReference type="EC" id="2.4.-.-" evidence="12"/>
<feature type="transmembrane region" description="Helical" evidence="9">
    <location>
        <begin position="112"/>
        <end position="135"/>
    </location>
</feature>
<dbReference type="Proteomes" id="UP001589693">
    <property type="component" value="Unassembled WGS sequence"/>
</dbReference>
<dbReference type="Pfam" id="PF24878">
    <property type="entry name" value="YkcB_C"/>
    <property type="match status" value="1"/>
</dbReference>
<organism evidence="12 13">
    <name type="scientific">Allokutzneria oryzae</name>
    <dbReference type="NCBI Taxonomy" id="1378989"/>
    <lineage>
        <taxon>Bacteria</taxon>
        <taxon>Bacillati</taxon>
        <taxon>Actinomycetota</taxon>
        <taxon>Actinomycetes</taxon>
        <taxon>Pseudonocardiales</taxon>
        <taxon>Pseudonocardiaceae</taxon>
        <taxon>Allokutzneria</taxon>
    </lineage>
</organism>
<proteinExistence type="predicted"/>
<dbReference type="GO" id="GO:0016757">
    <property type="term" value="F:glycosyltransferase activity"/>
    <property type="evidence" value="ECO:0007669"/>
    <property type="project" value="UniProtKB-KW"/>
</dbReference>
<dbReference type="RefSeq" id="WP_377851675.1">
    <property type="nucleotide sequence ID" value="NZ_JBHLZU010000009.1"/>
</dbReference>
<evidence type="ECO:0000256" key="7">
    <source>
        <dbReference type="ARBA" id="ARBA00023136"/>
    </source>
</evidence>
<evidence type="ECO:0000259" key="11">
    <source>
        <dbReference type="Pfam" id="PF24878"/>
    </source>
</evidence>
<keyword evidence="3 12" id="KW-0328">Glycosyltransferase</keyword>
<evidence type="ECO:0000313" key="13">
    <source>
        <dbReference type="Proteomes" id="UP001589693"/>
    </source>
</evidence>
<dbReference type="InterPro" id="IPR050297">
    <property type="entry name" value="LipidA_mod_glycosyltrf_83"/>
</dbReference>
<dbReference type="PANTHER" id="PTHR33908">
    <property type="entry name" value="MANNOSYLTRANSFERASE YKCB-RELATED"/>
    <property type="match status" value="1"/>
</dbReference>
<feature type="transmembrane region" description="Helical" evidence="9">
    <location>
        <begin position="346"/>
        <end position="368"/>
    </location>
</feature>
<dbReference type="InterPro" id="IPR038731">
    <property type="entry name" value="RgtA/B/C-like"/>
</dbReference>
<feature type="transmembrane region" description="Helical" evidence="9">
    <location>
        <begin position="375"/>
        <end position="392"/>
    </location>
</feature>
<comment type="caution">
    <text evidence="12">The sequence shown here is derived from an EMBL/GenBank/DDBJ whole genome shotgun (WGS) entry which is preliminary data.</text>
</comment>
<protein>
    <submittedName>
        <fullName evidence="12">ArnT family glycosyltransferase</fullName>
        <ecNumber evidence="12">2.4.-.-</ecNumber>
    </submittedName>
</protein>
<dbReference type="Pfam" id="PF13231">
    <property type="entry name" value="PMT_2"/>
    <property type="match status" value="1"/>
</dbReference>
<evidence type="ECO:0000256" key="3">
    <source>
        <dbReference type="ARBA" id="ARBA00022676"/>
    </source>
</evidence>
<dbReference type="EMBL" id="JBHLZU010000009">
    <property type="protein sequence ID" value="MFB9904477.1"/>
    <property type="molecule type" value="Genomic_DNA"/>
</dbReference>
<keyword evidence="2" id="KW-1003">Cell membrane</keyword>